<evidence type="ECO:0000256" key="2">
    <source>
        <dbReference type="PROSITE-ProRule" id="PRU00703"/>
    </source>
</evidence>
<evidence type="ECO:0000256" key="1">
    <source>
        <dbReference type="ARBA" id="ARBA00023122"/>
    </source>
</evidence>
<dbReference type="InParanoid" id="D6Z171"/>
<dbReference type="Pfam" id="PF00571">
    <property type="entry name" value="CBS"/>
    <property type="match status" value="2"/>
</dbReference>
<organism evidence="4 5">
    <name type="scientific">Desulfurivibrio alkaliphilus (strain DSM 19089 / UNIQEM U267 / AHT2)</name>
    <dbReference type="NCBI Taxonomy" id="589865"/>
    <lineage>
        <taxon>Bacteria</taxon>
        <taxon>Pseudomonadati</taxon>
        <taxon>Thermodesulfobacteriota</taxon>
        <taxon>Desulfobulbia</taxon>
        <taxon>Desulfobulbales</taxon>
        <taxon>Desulfobulbaceae</taxon>
        <taxon>Desulfurivibrio</taxon>
    </lineage>
</organism>
<dbReference type="eggNOG" id="COG0517">
    <property type="taxonomic scope" value="Bacteria"/>
</dbReference>
<dbReference type="Gene3D" id="3.10.580.10">
    <property type="entry name" value="CBS-domain"/>
    <property type="match status" value="1"/>
</dbReference>
<feature type="domain" description="CBS" evidence="3">
    <location>
        <begin position="10"/>
        <end position="67"/>
    </location>
</feature>
<dbReference type="PROSITE" id="PS51371">
    <property type="entry name" value="CBS"/>
    <property type="match status" value="2"/>
</dbReference>
<dbReference type="PANTHER" id="PTHR43080">
    <property type="entry name" value="CBS DOMAIN-CONTAINING PROTEIN CBSX3, MITOCHONDRIAL"/>
    <property type="match status" value="1"/>
</dbReference>
<keyword evidence="5" id="KW-1185">Reference proteome</keyword>
<proteinExistence type="predicted"/>
<dbReference type="AlphaFoldDB" id="D6Z171"/>
<dbReference type="OrthoDB" id="9780653at2"/>
<dbReference type="Proteomes" id="UP000001508">
    <property type="component" value="Chromosome"/>
</dbReference>
<sequence>MKVKHCMQGARKELVTIGRDALLQEAGTLMKKHGIRHLPVMEDGQMVGFITESDIRHYAFPSMERDIFVHEVMVRNIITININATIEKAARLIHDYKIGGLPVLDKKKLVGIITATDLLSALISVMGLLQASTRIDVLVAKKGGVEDVTRIIKEHGGEIISVSSEQHSSRKKLYGFRLEKCDFDEVIEALEEGGHKVVAVVD</sequence>
<dbReference type="InterPro" id="IPR051257">
    <property type="entry name" value="Diverse_CBS-Domain"/>
</dbReference>
<gene>
    <name evidence="4" type="ordered locus">DaAHT2_0620</name>
</gene>
<dbReference type="SMART" id="SM00116">
    <property type="entry name" value="CBS"/>
    <property type="match status" value="2"/>
</dbReference>
<evidence type="ECO:0000259" key="3">
    <source>
        <dbReference type="PROSITE" id="PS51371"/>
    </source>
</evidence>
<reference evidence="5" key="1">
    <citation type="submission" date="2010-02" db="EMBL/GenBank/DDBJ databases">
        <title>Complete sequence of Desulfurivibrio alkaliphilus AHT2.</title>
        <authorList>
            <consortium name="US DOE Joint Genome Institute"/>
            <person name="Pitluck S."/>
            <person name="Chertkov O."/>
            <person name="Detter J.C."/>
            <person name="Han C."/>
            <person name="Tapia R."/>
            <person name="Larimer F."/>
            <person name="Land M."/>
            <person name="Hauser L."/>
            <person name="Kyrpides N."/>
            <person name="Mikhailova N."/>
            <person name="Sorokin D.Y."/>
            <person name="Muyzer G."/>
            <person name="Woyke T."/>
        </authorList>
    </citation>
    <scope>NUCLEOTIDE SEQUENCE [LARGE SCALE GENOMIC DNA]</scope>
    <source>
        <strain evidence="5">DSM 19089 / UNIQEM U267 / AHT2</strain>
    </source>
</reference>
<dbReference type="KEGG" id="dak:DaAHT2_0620"/>
<evidence type="ECO:0000313" key="5">
    <source>
        <dbReference type="Proteomes" id="UP000001508"/>
    </source>
</evidence>
<dbReference type="EMBL" id="CP001940">
    <property type="protein sequence ID" value="ADH85326.1"/>
    <property type="molecule type" value="Genomic_DNA"/>
</dbReference>
<dbReference type="SUPFAM" id="SSF54631">
    <property type="entry name" value="CBS-domain pair"/>
    <property type="match status" value="1"/>
</dbReference>
<accession>D6Z171</accession>
<protein>
    <submittedName>
        <fullName evidence="4">Putative signal transduction protein with CBS domains</fullName>
    </submittedName>
</protein>
<keyword evidence="1 2" id="KW-0129">CBS domain</keyword>
<evidence type="ECO:0000313" key="4">
    <source>
        <dbReference type="EMBL" id="ADH85326.1"/>
    </source>
</evidence>
<dbReference type="InterPro" id="IPR000644">
    <property type="entry name" value="CBS_dom"/>
</dbReference>
<dbReference type="HOGENOM" id="CLU_040681_6_0_7"/>
<feature type="domain" description="CBS" evidence="3">
    <location>
        <begin position="73"/>
        <end position="132"/>
    </location>
</feature>
<dbReference type="PANTHER" id="PTHR43080:SF2">
    <property type="entry name" value="CBS DOMAIN-CONTAINING PROTEIN"/>
    <property type="match status" value="1"/>
</dbReference>
<dbReference type="RefSeq" id="WP_013162857.1">
    <property type="nucleotide sequence ID" value="NC_014216.1"/>
</dbReference>
<dbReference type="STRING" id="589865.DaAHT2_0620"/>
<name>D6Z171_DESAT</name>
<dbReference type="InterPro" id="IPR046342">
    <property type="entry name" value="CBS_dom_sf"/>
</dbReference>